<name>A0A2P7YUF1_9ASCO</name>
<dbReference type="AlphaFoldDB" id="A0A2P7YUF1"/>
<dbReference type="RefSeq" id="XP_024714684.1">
    <property type="nucleotide sequence ID" value="XM_024856804.1"/>
</dbReference>
<keyword evidence="1" id="KW-0472">Membrane</keyword>
<evidence type="ECO:0000256" key="1">
    <source>
        <dbReference type="SAM" id="Phobius"/>
    </source>
</evidence>
<accession>A0A2P7YUF1</accession>
<dbReference type="Proteomes" id="UP000241107">
    <property type="component" value="Unassembled WGS sequence"/>
</dbReference>
<evidence type="ECO:0000313" key="2">
    <source>
        <dbReference type="EMBL" id="PSK39594.1"/>
    </source>
</evidence>
<proteinExistence type="predicted"/>
<protein>
    <submittedName>
        <fullName evidence="2">Uncharacterized protein</fullName>
    </submittedName>
</protein>
<keyword evidence="3" id="KW-1185">Reference proteome</keyword>
<dbReference type="OrthoDB" id="4087652at2759"/>
<comment type="caution">
    <text evidence="2">The sequence shown here is derived from an EMBL/GenBank/DDBJ whole genome shotgun (WGS) entry which is preliminary data.</text>
</comment>
<evidence type="ECO:0000313" key="3">
    <source>
        <dbReference type="Proteomes" id="UP000241107"/>
    </source>
</evidence>
<dbReference type="GeneID" id="36564783"/>
<keyword evidence="1" id="KW-0812">Transmembrane</keyword>
<organism evidence="2 3">
    <name type="scientific">Candidozyma pseudohaemuli</name>
    <dbReference type="NCBI Taxonomy" id="418784"/>
    <lineage>
        <taxon>Eukaryota</taxon>
        <taxon>Fungi</taxon>
        <taxon>Dikarya</taxon>
        <taxon>Ascomycota</taxon>
        <taxon>Saccharomycotina</taxon>
        <taxon>Pichiomycetes</taxon>
        <taxon>Metschnikowiaceae</taxon>
        <taxon>Candidozyma</taxon>
    </lineage>
</organism>
<sequence length="109" mass="12575">MCLALLGQQSCFYVSRAEYFVLRASAGIALMMAVPLVAMFLVDLALYSLQTLWLYVKPRWIRTPAPLTEVAFKFKLPNLVRKLVTNWNLTTARYRLVGYAWLSKTRRKA</sequence>
<dbReference type="VEuPathDB" id="FungiDB:C7M61_001393"/>
<gene>
    <name evidence="2" type="ORF">C7M61_001393</name>
</gene>
<keyword evidence="1" id="KW-1133">Transmembrane helix</keyword>
<feature type="transmembrane region" description="Helical" evidence="1">
    <location>
        <begin position="27"/>
        <end position="49"/>
    </location>
</feature>
<reference evidence="2 3" key="1">
    <citation type="submission" date="2018-03" db="EMBL/GenBank/DDBJ databases">
        <title>Candida pseudohaemulonii genome assembly and annotation.</title>
        <authorList>
            <person name="Munoz J.F."/>
            <person name="Gade L.G."/>
            <person name="Chow N.A."/>
            <person name="Litvintseva A.P."/>
            <person name="Loparev V.N."/>
            <person name="Cuomo C.A."/>
        </authorList>
    </citation>
    <scope>NUCLEOTIDE SEQUENCE [LARGE SCALE GENOMIC DNA]</scope>
    <source>
        <strain evidence="2 3">B12108</strain>
    </source>
</reference>
<dbReference type="EMBL" id="PYFQ01000002">
    <property type="protein sequence ID" value="PSK39594.1"/>
    <property type="molecule type" value="Genomic_DNA"/>
</dbReference>